<sequence>MKSFVPPQNGGKKPDETVQDQSDELSGTSPAADWTDLDPAGSAPGVPADPVPGREDEPLEVGQVSDTAAALMKDQHEPLPESVRRQPAFPGQPVSDADGGSASEEWETEALSESLVGDAVQDVPVDSDPRISAGQIPKEEEKPVSQDPAHEKVGRTMSEEHTCDWDDWMAVLEAHPGISYHQGEIIRLVGDYRPGDANVLKRAKYILERMIAQDALRAAKNQ</sequence>
<evidence type="ECO:0000313" key="3">
    <source>
        <dbReference type="Proteomes" id="UP000069241"/>
    </source>
</evidence>
<name>A0A0X8JK18_9BACT</name>
<dbReference type="Proteomes" id="UP000069241">
    <property type="component" value="Chromosome"/>
</dbReference>
<proteinExistence type="predicted"/>
<evidence type="ECO:0000256" key="1">
    <source>
        <dbReference type="SAM" id="MobiDB-lite"/>
    </source>
</evidence>
<keyword evidence="3" id="KW-1185">Reference proteome</keyword>
<feature type="region of interest" description="Disordered" evidence="1">
    <location>
        <begin position="1"/>
        <end position="151"/>
    </location>
</feature>
<dbReference type="AlphaFoldDB" id="A0A0X8JK18"/>
<dbReference type="STRING" id="44742.AXF13_07800"/>
<gene>
    <name evidence="2" type="ORF">AXF13_07800</name>
</gene>
<organism evidence="2 3">
    <name type="scientific">Desulfovibrio fairfieldensis</name>
    <dbReference type="NCBI Taxonomy" id="44742"/>
    <lineage>
        <taxon>Bacteria</taxon>
        <taxon>Pseudomonadati</taxon>
        <taxon>Thermodesulfobacteriota</taxon>
        <taxon>Desulfovibrionia</taxon>
        <taxon>Desulfovibrionales</taxon>
        <taxon>Desulfovibrionaceae</taxon>
        <taxon>Desulfovibrio</taxon>
    </lineage>
</organism>
<evidence type="ECO:0000313" key="2">
    <source>
        <dbReference type="EMBL" id="AMD90027.1"/>
    </source>
</evidence>
<dbReference type="EMBL" id="CP014229">
    <property type="protein sequence ID" value="AMD90027.1"/>
    <property type="molecule type" value="Genomic_DNA"/>
</dbReference>
<feature type="compositionally biased region" description="Basic and acidic residues" evidence="1">
    <location>
        <begin position="73"/>
        <end position="84"/>
    </location>
</feature>
<protein>
    <submittedName>
        <fullName evidence="2">Uncharacterized protein</fullName>
    </submittedName>
</protein>
<dbReference type="KEGG" id="dfi:AXF13_07800"/>
<reference evidence="3" key="1">
    <citation type="submission" date="2016-02" db="EMBL/GenBank/DDBJ databases">
        <authorList>
            <person name="Holder M.E."/>
            <person name="Ajami N.J."/>
            <person name="Petrosino J.F."/>
        </authorList>
    </citation>
    <scope>NUCLEOTIDE SEQUENCE [LARGE SCALE GENOMIC DNA]</scope>
    <source>
        <strain evidence="3">CCUG 45958</strain>
    </source>
</reference>
<feature type="compositionally biased region" description="Basic and acidic residues" evidence="1">
    <location>
        <begin position="137"/>
        <end position="151"/>
    </location>
</feature>
<accession>A0A0X8JK18</accession>